<sequence>MTSTDDRNPADLLEIVRDSVSAYCAAAHDFGFDPDAPVVRLHEPTFGAEEINAALECMLTTHVTMGRKVKAFEREFADLFGWRHGVMNNSGSSANLLAIAGLANPAARDGLKPGDEVIVPALSWSTTVWPLIQLGLVPVIVDIDPLTLNIDPAQIERAIGPKTRGVMIVPVYGNPCDMDAITDLCRRHGLILIEDCCEALGAYYDGKPLGGFGRVGTFSFYYSHHMTTLEGGICVTDDFELAELYRILRAHGWVREVEDQQVWYDRYPHIDKRFLFVNVGYNLRPTELQGAMGSVQLPKLAGFVDTRRANAAWFARDLSRFGEFFDFQQETPKGRHSWFGFPITVRDEAPFAVTDLTASLNRAGIETRPIICGNIALQPALKDWPHRVVGDLRNGTRVMTNAFSFGNHQAIGEQARSYVTDRIGAFMRDRGLA</sequence>
<name>A0A512DNL6_9PROT</name>
<keyword evidence="4" id="KW-1185">Reference proteome</keyword>
<reference evidence="3 4" key="1">
    <citation type="submission" date="2019-07" db="EMBL/GenBank/DDBJ databases">
        <title>Whole genome shotgun sequence of Skermanella aerolata NBRC 106429.</title>
        <authorList>
            <person name="Hosoyama A."/>
            <person name="Uohara A."/>
            <person name="Ohji S."/>
            <person name="Ichikawa N."/>
        </authorList>
    </citation>
    <scope>NUCLEOTIDE SEQUENCE [LARGE SCALE GENOMIC DNA]</scope>
    <source>
        <strain evidence="3 4">NBRC 106429</strain>
    </source>
</reference>
<accession>A0A512DNL6</accession>
<dbReference type="InterPro" id="IPR015424">
    <property type="entry name" value="PyrdxlP-dep_Trfase"/>
</dbReference>
<dbReference type="PANTHER" id="PTHR30244:SF34">
    <property type="entry name" value="DTDP-4-AMINO-4,6-DIDEOXYGALACTOSE TRANSAMINASE"/>
    <property type="match status" value="1"/>
</dbReference>
<dbReference type="CDD" id="cd00616">
    <property type="entry name" value="AHBA_syn"/>
    <property type="match status" value="1"/>
</dbReference>
<dbReference type="GO" id="GO:0000271">
    <property type="term" value="P:polysaccharide biosynthetic process"/>
    <property type="evidence" value="ECO:0007669"/>
    <property type="project" value="TreeGrafter"/>
</dbReference>
<dbReference type="Pfam" id="PF01041">
    <property type="entry name" value="DegT_DnrJ_EryC1"/>
    <property type="match status" value="1"/>
</dbReference>
<evidence type="ECO:0000256" key="2">
    <source>
        <dbReference type="RuleBase" id="RU004508"/>
    </source>
</evidence>
<evidence type="ECO:0000313" key="4">
    <source>
        <dbReference type="Proteomes" id="UP000321523"/>
    </source>
</evidence>
<organism evidence="3 4">
    <name type="scientific">Skermanella aerolata</name>
    <dbReference type="NCBI Taxonomy" id="393310"/>
    <lineage>
        <taxon>Bacteria</taxon>
        <taxon>Pseudomonadati</taxon>
        <taxon>Pseudomonadota</taxon>
        <taxon>Alphaproteobacteria</taxon>
        <taxon>Rhodospirillales</taxon>
        <taxon>Azospirillaceae</taxon>
        <taxon>Skermanella</taxon>
    </lineage>
</organism>
<gene>
    <name evidence="3" type="primary">rfbH</name>
    <name evidence="3" type="ORF">SAE02_22210</name>
</gene>
<dbReference type="SUPFAM" id="SSF53383">
    <property type="entry name" value="PLP-dependent transferases"/>
    <property type="match status" value="1"/>
</dbReference>
<proteinExistence type="inferred from homology"/>
<protein>
    <submittedName>
        <fullName evidence="3">Lipopolysaccharide biosynthesis protein RfbH</fullName>
    </submittedName>
</protein>
<evidence type="ECO:0000313" key="3">
    <source>
        <dbReference type="EMBL" id="GEO38073.1"/>
    </source>
</evidence>
<dbReference type="InterPro" id="IPR000653">
    <property type="entry name" value="DegT/StrS_aminotransferase"/>
</dbReference>
<dbReference type="GO" id="GO:0030170">
    <property type="term" value="F:pyridoxal phosphate binding"/>
    <property type="evidence" value="ECO:0007669"/>
    <property type="project" value="TreeGrafter"/>
</dbReference>
<comment type="similarity">
    <text evidence="1 2">Belongs to the DegT/DnrJ/EryC1 family.</text>
</comment>
<dbReference type="PANTHER" id="PTHR30244">
    <property type="entry name" value="TRANSAMINASE"/>
    <property type="match status" value="1"/>
</dbReference>
<dbReference type="AlphaFoldDB" id="A0A512DNL6"/>
<dbReference type="PIRSF" id="PIRSF000390">
    <property type="entry name" value="PLP_StrS"/>
    <property type="match status" value="1"/>
</dbReference>
<dbReference type="RefSeq" id="WP_052831086.1">
    <property type="nucleotide sequence ID" value="NZ_BJYZ01000009.1"/>
</dbReference>
<dbReference type="InterPro" id="IPR015422">
    <property type="entry name" value="PyrdxlP-dep_Trfase_small"/>
</dbReference>
<dbReference type="Gene3D" id="3.90.1150.10">
    <property type="entry name" value="Aspartate Aminotransferase, domain 1"/>
    <property type="match status" value="1"/>
</dbReference>
<comment type="caution">
    <text evidence="3">The sequence shown here is derived from an EMBL/GenBank/DDBJ whole genome shotgun (WGS) entry which is preliminary data.</text>
</comment>
<keyword evidence="2" id="KW-0663">Pyridoxal phosphate</keyword>
<dbReference type="InterPro" id="IPR015421">
    <property type="entry name" value="PyrdxlP-dep_Trfase_major"/>
</dbReference>
<dbReference type="GO" id="GO:0008483">
    <property type="term" value="F:transaminase activity"/>
    <property type="evidence" value="ECO:0007669"/>
    <property type="project" value="TreeGrafter"/>
</dbReference>
<dbReference type="EMBL" id="BJYZ01000009">
    <property type="protein sequence ID" value="GEO38073.1"/>
    <property type="molecule type" value="Genomic_DNA"/>
</dbReference>
<dbReference type="OrthoDB" id="9768668at2"/>
<evidence type="ECO:0000256" key="1">
    <source>
        <dbReference type="ARBA" id="ARBA00037999"/>
    </source>
</evidence>
<dbReference type="Proteomes" id="UP000321523">
    <property type="component" value="Unassembled WGS sequence"/>
</dbReference>
<dbReference type="Gene3D" id="3.40.640.10">
    <property type="entry name" value="Type I PLP-dependent aspartate aminotransferase-like (Major domain)"/>
    <property type="match status" value="1"/>
</dbReference>